<dbReference type="GO" id="GO:0006281">
    <property type="term" value="P:DNA repair"/>
    <property type="evidence" value="ECO:0007669"/>
    <property type="project" value="TreeGrafter"/>
</dbReference>
<dbReference type="SFLD" id="SFLDG01129">
    <property type="entry name" value="C1.5:_HAD__Beta-PGM__Phosphata"/>
    <property type="match status" value="1"/>
</dbReference>
<dbReference type="InterPro" id="IPR050155">
    <property type="entry name" value="HAD-like_hydrolase_sf"/>
</dbReference>
<protein>
    <recommendedName>
        <fullName evidence="3">Phosphatase</fullName>
    </recommendedName>
</protein>
<dbReference type="Gene3D" id="1.10.150.240">
    <property type="entry name" value="Putative phosphatase, domain 2"/>
    <property type="match status" value="1"/>
</dbReference>
<evidence type="ECO:0008006" key="3">
    <source>
        <dbReference type="Google" id="ProtNLM"/>
    </source>
</evidence>
<dbReference type="Gene3D" id="3.40.50.1000">
    <property type="entry name" value="HAD superfamily/HAD-like"/>
    <property type="match status" value="1"/>
</dbReference>
<evidence type="ECO:0000313" key="2">
    <source>
        <dbReference type="Proteomes" id="UP000177096"/>
    </source>
</evidence>
<dbReference type="SFLD" id="SFLDS00003">
    <property type="entry name" value="Haloacid_Dehalogenase"/>
    <property type="match status" value="1"/>
</dbReference>
<dbReference type="EMBL" id="MHWM01000027">
    <property type="protein sequence ID" value="OHB08345.1"/>
    <property type="molecule type" value="Genomic_DNA"/>
</dbReference>
<dbReference type="PANTHER" id="PTHR43434:SF1">
    <property type="entry name" value="PHOSPHOGLYCOLATE PHOSPHATASE"/>
    <property type="match status" value="1"/>
</dbReference>
<dbReference type="InterPro" id="IPR023198">
    <property type="entry name" value="PGP-like_dom2"/>
</dbReference>
<dbReference type="PANTHER" id="PTHR43434">
    <property type="entry name" value="PHOSPHOGLYCOLATE PHOSPHATASE"/>
    <property type="match status" value="1"/>
</dbReference>
<dbReference type="InterPro" id="IPR036412">
    <property type="entry name" value="HAD-like_sf"/>
</dbReference>
<dbReference type="CDD" id="cd01427">
    <property type="entry name" value="HAD_like"/>
    <property type="match status" value="1"/>
</dbReference>
<dbReference type="GO" id="GO:0008967">
    <property type="term" value="F:phosphoglycolate phosphatase activity"/>
    <property type="evidence" value="ECO:0007669"/>
    <property type="project" value="TreeGrafter"/>
</dbReference>
<organism evidence="1 2">
    <name type="scientific">Candidatus Zambryskibacteria bacterium RIFCSPLOWO2_02_FULL_39_14</name>
    <dbReference type="NCBI Taxonomy" id="1802769"/>
    <lineage>
        <taxon>Bacteria</taxon>
        <taxon>Candidatus Zambryskiibacteriota</taxon>
    </lineage>
</organism>
<dbReference type="Proteomes" id="UP000177096">
    <property type="component" value="Unassembled WGS sequence"/>
</dbReference>
<reference evidence="1 2" key="1">
    <citation type="journal article" date="2016" name="Nat. Commun.">
        <title>Thousands of microbial genomes shed light on interconnected biogeochemical processes in an aquifer system.</title>
        <authorList>
            <person name="Anantharaman K."/>
            <person name="Brown C.T."/>
            <person name="Hug L.A."/>
            <person name="Sharon I."/>
            <person name="Castelle C.J."/>
            <person name="Probst A.J."/>
            <person name="Thomas B.C."/>
            <person name="Singh A."/>
            <person name="Wilkins M.J."/>
            <person name="Karaoz U."/>
            <person name="Brodie E.L."/>
            <person name="Williams K.H."/>
            <person name="Hubbard S.S."/>
            <person name="Banfield J.F."/>
        </authorList>
    </citation>
    <scope>NUCLEOTIDE SEQUENCE [LARGE SCALE GENOMIC DNA]</scope>
</reference>
<dbReference type="Pfam" id="PF00702">
    <property type="entry name" value="Hydrolase"/>
    <property type="match status" value="1"/>
</dbReference>
<name>A0A1G2UG23_9BACT</name>
<dbReference type="InterPro" id="IPR023214">
    <property type="entry name" value="HAD_sf"/>
</dbReference>
<dbReference type="AlphaFoldDB" id="A0A1G2UG23"/>
<proteinExistence type="predicted"/>
<dbReference type="SUPFAM" id="SSF56784">
    <property type="entry name" value="HAD-like"/>
    <property type="match status" value="1"/>
</dbReference>
<evidence type="ECO:0000313" key="1">
    <source>
        <dbReference type="EMBL" id="OHB08345.1"/>
    </source>
</evidence>
<accession>A0A1G2UG23</accession>
<sequence>MSSNYVLIWDWDGTLVDSLDYKYGDIWDKVFLGEPERVKIVKDFIKTSKGKGVNRYGLIKHTLLNTGLPELAELSDELFKKHSLITKYVNRYDQLSKFQIEEELFLLAGVKDMLERLQITGYSMYIISGGGTDNSLQNMAESLGIRKYFRDILGFGGVGTRLISFGKRENFDRLIKIEQNFNPSNCIIIGDGETDLQFANDVGCRFIGIANEWNKWQVDNTNIVSSVTDVEKLINP</sequence>
<dbReference type="GO" id="GO:0005829">
    <property type="term" value="C:cytosol"/>
    <property type="evidence" value="ECO:0007669"/>
    <property type="project" value="TreeGrafter"/>
</dbReference>
<gene>
    <name evidence="1" type="ORF">A3I86_01080</name>
</gene>
<comment type="caution">
    <text evidence="1">The sequence shown here is derived from an EMBL/GenBank/DDBJ whole genome shotgun (WGS) entry which is preliminary data.</text>
</comment>